<evidence type="ECO:0000313" key="2">
    <source>
        <dbReference type="EMBL" id="GAA1855532.1"/>
    </source>
</evidence>
<feature type="chain" id="PRO_5047198435" evidence="1">
    <location>
        <begin position="23"/>
        <end position="265"/>
    </location>
</feature>
<dbReference type="EMBL" id="BAAAQK010000012">
    <property type="protein sequence ID" value="GAA1855532.1"/>
    <property type="molecule type" value="Genomic_DNA"/>
</dbReference>
<dbReference type="PROSITE" id="PS51257">
    <property type="entry name" value="PROKAR_LIPOPROTEIN"/>
    <property type="match status" value="1"/>
</dbReference>
<dbReference type="Proteomes" id="UP001500449">
    <property type="component" value="Unassembled WGS sequence"/>
</dbReference>
<evidence type="ECO:0000256" key="1">
    <source>
        <dbReference type="SAM" id="SignalP"/>
    </source>
</evidence>
<reference evidence="2 3" key="1">
    <citation type="journal article" date="2019" name="Int. J. Syst. Evol. Microbiol.">
        <title>The Global Catalogue of Microorganisms (GCM) 10K type strain sequencing project: providing services to taxonomists for standard genome sequencing and annotation.</title>
        <authorList>
            <consortium name="The Broad Institute Genomics Platform"/>
            <consortium name="The Broad Institute Genome Sequencing Center for Infectious Disease"/>
            <person name="Wu L."/>
            <person name="Ma J."/>
        </authorList>
    </citation>
    <scope>NUCLEOTIDE SEQUENCE [LARGE SCALE GENOMIC DNA]</scope>
    <source>
        <strain evidence="2 3">JCM 16009</strain>
    </source>
</reference>
<evidence type="ECO:0000313" key="3">
    <source>
        <dbReference type="Proteomes" id="UP001500449"/>
    </source>
</evidence>
<proteinExistence type="predicted"/>
<comment type="caution">
    <text evidence="2">The sequence shown here is derived from an EMBL/GenBank/DDBJ whole genome shotgun (WGS) entry which is preliminary data.</text>
</comment>
<feature type="signal peptide" evidence="1">
    <location>
        <begin position="1"/>
        <end position="22"/>
    </location>
</feature>
<dbReference type="InterPro" id="IPR006311">
    <property type="entry name" value="TAT_signal"/>
</dbReference>
<keyword evidence="3" id="KW-1185">Reference proteome</keyword>
<organism evidence="2 3">
    <name type="scientific">Pseudonocardia ailaonensis</name>
    <dbReference type="NCBI Taxonomy" id="367279"/>
    <lineage>
        <taxon>Bacteria</taxon>
        <taxon>Bacillati</taxon>
        <taxon>Actinomycetota</taxon>
        <taxon>Actinomycetes</taxon>
        <taxon>Pseudonocardiales</taxon>
        <taxon>Pseudonocardiaceae</taxon>
        <taxon>Pseudonocardia</taxon>
    </lineage>
</organism>
<accession>A0ABN2N8E7</accession>
<keyword evidence="1" id="KW-0732">Signal</keyword>
<dbReference type="PROSITE" id="PS51318">
    <property type="entry name" value="TAT"/>
    <property type="match status" value="1"/>
</dbReference>
<protein>
    <submittedName>
        <fullName evidence="2">Uncharacterized protein</fullName>
    </submittedName>
</protein>
<name>A0ABN2N8E7_9PSEU</name>
<gene>
    <name evidence="2" type="ORF">GCM10009836_39530</name>
</gene>
<sequence length="265" mass="25516">MPGRRRAAVIGAVAVAAATALAGCSTAAPGGGAAPASAAPAAAAAAGPGGGKDTAAACTAQVQLDSSLPPGADPDGPTPSADEMKAWAATVAGPLATVQRNAPDSLAAPLKVYADQLAQAQQGKPLDGSDPQSSAATNTLDQWVHDSCGFQTLDVTNDGGTLGPVTAALKPGPVAVRFTNAGDPGKAGFVLLVARVKDGQSATPQQVDSGTDIEQVADVAAGALPSGPGPAYAVATLKPGNYLVSAVLGTPPTFAGSTSAAFTVS</sequence>